<keyword evidence="3" id="KW-0804">Transcription</keyword>
<dbReference type="Proteomes" id="UP000290567">
    <property type="component" value="Unassembled WGS sequence"/>
</dbReference>
<evidence type="ECO:0000313" key="6">
    <source>
        <dbReference type="Proteomes" id="UP000290567"/>
    </source>
</evidence>
<organism evidence="5 6">
    <name type="scientific">Enterococcus florum</name>
    <dbReference type="NCBI Taxonomy" id="2480627"/>
    <lineage>
        <taxon>Bacteria</taxon>
        <taxon>Bacillati</taxon>
        <taxon>Bacillota</taxon>
        <taxon>Bacilli</taxon>
        <taxon>Lactobacillales</taxon>
        <taxon>Enterococcaceae</taxon>
        <taxon>Enterococcus</taxon>
    </lineage>
</organism>
<evidence type="ECO:0000256" key="3">
    <source>
        <dbReference type="ARBA" id="ARBA00023163"/>
    </source>
</evidence>
<dbReference type="RefSeq" id="WP_146622813.1">
    <property type="nucleotide sequence ID" value="NZ_BJCC01000017.1"/>
</dbReference>
<dbReference type="AlphaFoldDB" id="A0A4V0WPM6"/>
<dbReference type="Gene3D" id="2.60.120.10">
    <property type="entry name" value="Jelly Rolls"/>
    <property type="match status" value="1"/>
</dbReference>
<dbReference type="PRINTS" id="PR00032">
    <property type="entry name" value="HTHARAC"/>
</dbReference>
<dbReference type="EMBL" id="BJCC01000017">
    <property type="protein sequence ID" value="GCF94389.1"/>
    <property type="molecule type" value="Genomic_DNA"/>
</dbReference>
<evidence type="ECO:0000256" key="2">
    <source>
        <dbReference type="ARBA" id="ARBA00023125"/>
    </source>
</evidence>
<proteinExistence type="predicted"/>
<dbReference type="InterPro" id="IPR020449">
    <property type="entry name" value="Tscrpt_reg_AraC-type_HTH"/>
</dbReference>
<evidence type="ECO:0000313" key="5">
    <source>
        <dbReference type="EMBL" id="GCF94389.1"/>
    </source>
</evidence>
<dbReference type="PANTHER" id="PTHR43280">
    <property type="entry name" value="ARAC-FAMILY TRANSCRIPTIONAL REGULATOR"/>
    <property type="match status" value="1"/>
</dbReference>
<reference evidence="6" key="1">
    <citation type="submission" date="2019-02" db="EMBL/GenBank/DDBJ databases">
        <title>Draft genome sequence of Enterococcus sp. Gos25-1.</title>
        <authorList>
            <person name="Tanaka N."/>
            <person name="Shiwa Y."/>
            <person name="Fujita N."/>
        </authorList>
    </citation>
    <scope>NUCLEOTIDE SEQUENCE [LARGE SCALE GENOMIC DNA]</scope>
    <source>
        <strain evidence="6">Gos25-1</strain>
    </source>
</reference>
<dbReference type="InterPro" id="IPR037923">
    <property type="entry name" value="HTH-like"/>
</dbReference>
<gene>
    <name evidence="5" type="ORF">NRIC_22800</name>
</gene>
<name>A0A4V0WPM6_9ENTE</name>
<dbReference type="GO" id="GO:0043565">
    <property type="term" value="F:sequence-specific DNA binding"/>
    <property type="evidence" value="ECO:0007669"/>
    <property type="project" value="InterPro"/>
</dbReference>
<dbReference type="SUPFAM" id="SSF46689">
    <property type="entry name" value="Homeodomain-like"/>
    <property type="match status" value="1"/>
</dbReference>
<keyword evidence="2" id="KW-0238">DNA-binding</keyword>
<accession>A0A4V0WPM6</accession>
<dbReference type="OrthoDB" id="9816335at2"/>
<keyword evidence="6" id="KW-1185">Reference proteome</keyword>
<dbReference type="InterPro" id="IPR018060">
    <property type="entry name" value="HTH_AraC"/>
</dbReference>
<comment type="caution">
    <text evidence="5">The sequence shown here is derived from an EMBL/GenBank/DDBJ whole genome shotgun (WGS) entry which is preliminary data.</text>
</comment>
<dbReference type="InterPro" id="IPR003313">
    <property type="entry name" value="AraC-bd"/>
</dbReference>
<feature type="domain" description="HTH araC/xylS-type" evidence="4">
    <location>
        <begin position="217"/>
        <end position="314"/>
    </location>
</feature>
<dbReference type="GO" id="GO:0003700">
    <property type="term" value="F:DNA-binding transcription factor activity"/>
    <property type="evidence" value="ECO:0007669"/>
    <property type="project" value="InterPro"/>
</dbReference>
<sequence length="320" mass="37461">MVYFKEAHYEAFYQFLASLDCYLQDDQAMQKEVQAFQTNVKREIAAFVTLQAKGAIEIPTGYTRIIYLLDGEAIVEVDGTARKYEAGHLFLVNPPTSVRYEVSDRETAIVTFYFKAGYFSDSLLTQFSEERELYRFFVEAVREEFHQISRYRIYCCPATSDIHVYSLLLLKQIVKMCYFNNKVTKAAFVLLIVEIAQLHEHALIQKDDYVAKNQLIEEVLAYLDLHIQTITLEKAAAYFHFHPNYLSARLKEKTGRTFTEILMEKRIVLAQDYLVHTELPIHEIVEYLGYRDKAFFYKKFKKSTGMTPRQYRLLNKKGAV</sequence>
<dbReference type="Gene3D" id="1.10.10.60">
    <property type="entry name" value="Homeodomain-like"/>
    <property type="match status" value="2"/>
</dbReference>
<dbReference type="InterPro" id="IPR009057">
    <property type="entry name" value="Homeodomain-like_sf"/>
</dbReference>
<keyword evidence="1" id="KW-0805">Transcription regulation</keyword>
<evidence type="ECO:0000259" key="4">
    <source>
        <dbReference type="PROSITE" id="PS01124"/>
    </source>
</evidence>
<protein>
    <submittedName>
        <fullName evidence="5">AraC family transcriptional regulator</fullName>
    </submittedName>
</protein>
<dbReference type="Pfam" id="PF02311">
    <property type="entry name" value="AraC_binding"/>
    <property type="match status" value="1"/>
</dbReference>
<evidence type="ECO:0000256" key="1">
    <source>
        <dbReference type="ARBA" id="ARBA00023015"/>
    </source>
</evidence>
<dbReference type="PANTHER" id="PTHR43280:SF28">
    <property type="entry name" value="HTH-TYPE TRANSCRIPTIONAL ACTIVATOR RHAS"/>
    <property type="match status" value="1"/>
</dbReference>
<dbReference type="InterPro" id="IPR014710">
    <property type="entry name" value="RmlC-like_jellyroll"/>
</dbReference>
<dbReference type="SUPFAM" id="SSF51215">
    <property type="entry name" value="Regulatory protein AraC"/>
    <property type="match status" value="1"/>
</dbReference>
<dbReference type="SMART" id="SM00342">
    <property type="entry name" value="HTH_ARAC"/>
    <property type="match status" value="1"/>
</dbReference>
<dbReference type="Pfam" id="PF12833">
    <property type="entry name" value="HTH_18"/>
    <property type="match status" value="1"/>
</dbReference>
<dbReference type="PROSITE" id="PS01124">
    <property type="entry name" value="HTH_ARAC_FAMILY_2"/>
    <property type="match status" value="1"/>
</dbReference>